<evidence type="ECO:0000313" key="3">
    <source>
        <dbReference type="Proteomes" id="UP000319716"/>
    </source>
</evidence>
<dbReference type="InterPro" id="IPR038071">
    <property type="entry name" value="UROD/MetE-like_sf"/>
</dbReference>
<proteinExistence type="predicted"/>
<dbReference type="GO" id="GO:0006783">
    <property type="term" value="P:heme biosynthetic process"/>
    <property type="evidence" value="ECO:0007669"/>
    <property type="project" value="TreeGrafter"/>
</dbReference>
<organism evidence="2 3">
    <name type="scientific">Sporolactobacillus inulinus</name>
    <dbReference type="NCBI Taxonomy" id="2078"/>
    <lineage>
        <taxon>Bacteria</taxon>
        <taxon>Bacillati</taxon>
        <taxon>Bacillota</taxon>
        <taxon>Bacilli</taxon>
        <taxon>Bacillales</taxon>
        <taxon>Sporolactobacillaceae</taxon>
        <taxon>Sporolactobacillus</taxon>
    </lineage>
</organism>
<sequence length="110" mass="12573">MYFAAGAGHLLPEWNQLPVDVLSFDWRTSFADLERLGIEKAVQGNLDPSLLLAPLPLLKERAKRLLEERNGRPGYIFNLGHGIFPEVSEDKLLALTQFVHEYSRRLRSDQ</sequence>
<keyword evidence="2" id="KW-0456">Lyase</keyword>
<dbReference type="AlphaFoldDB" id="A0A4Y1ZI69"/>
<gene>
    <name evidence="2" type="ORF">NBRC111894_4215</name>
</gene>
<dbReference type="GO" id="GO:0004853">
    <property type="term" value="F:uroporphyrinogen decarboxylase activity"/>
    <property type="evidence" value="ECO:0007669"/>
    <property type="project" value="UniProtKB-EC"/>
</dbReference>
<protein>
    <submittedName>
        <fullName evidence="2">Uroporphyrinogen III decarboxylase</fullName>
        <ecNumber evidence="2">4.1.1.37</ecNumber>
    </submittedName>
</protein>
<evidence type="ECO:0000313" key="2">
    <source>
        <dbReference type="EMBL" id="GAY78661.1"/>
    </source>
</evidence>
<feature type="domain" description="Uroporphyrinogen decarboxylase (URO-D)" evidence="1">
    <location>
        <begin position="2"/>
        <end position="102"/>
    </location>
</feature>
<comment type="caution">
    <text evidence="2">The sequence shown here is derived from an EMBL/GenBank/DDBJ whole genome shotgun (WGS) entry which is preliminary data.</text>
</comment>
<dbReference type="EMBL" id="BEXB01000056">
    <property type="protein sequence ID" value="GAY78661.1"/>
    <property type="molecule type" value="Genomic_DNA"/>
</dbReference>
<dbReference type="PANTHER" id="PTHR21091:SF169">
    <property type="entry name" value="UROPORPHYRINOGEN DECARBOXYLASE"/>
    <property type="match status" value="1"/>
</dbReference>
<dbReference type="SUPFAM" id="SSF51726">
    <property type="entry name" value="UROD/MetE-like"/>
    <property type="match status" value="1"/>
</dbReference>
<dbReference type="Gene3D" id="3.20.20.210">
    <property type="match status" value="1"/>
</dbReference>
<dbReference type="Proteomes" id="UP000319716">
    <property type="component" value="Unassembled WGS sequence"/>
</dbReference>
<reference evidence="2 3" key="1">
    <citation type="submission" date="2017-11" db="EMBL/GenBank/DDBJ databases">
        <title>Draft Genome Sequence of Sporolactobacillus inulinus NBRC 111894 Isolated from Koso, a Japanese Sugar-Vegetable Fermented Beverage.</title>
        <authorList>
            <person name="Chiou T.Y."/>
            <person name="Oshima K."/>
            <person name="Suda W."/>
            <person name="Hattori M."/>
            <person name="Takahashi T."/>
        </authorList>
    </citation>
    <scope>NUCLEOTIDE SEQUENCE [LARGE SCALE GENOMIC DNA]</scope>
    <source>
        <strain evidence="2 3">NBRC111894</strain>
    </source>
</reference>
<dbReference type="InterPro" id="IPR000257">
    <property type="entry name" value="Uroporphyrinogen_deCOase"/>
</dbReference>
<dbReference type="PANTHER" id="PTHR21091">
    <property type="entry name" value="METHYLTETRAHYDROFOLATE:HOMOCYSTEINE METHYLTRANSFERASE RELATED"/>
    <property type="match status" value="1"/>
</dbReference>
<dbReference type="Pfam" id="PF01208">
    <property type="entry name" value="URO-D"/>
    <property type="match status" value="1"/>
</dbReference>
<dbReference type="EC" id="4.1.1.37" evidence="2"/>
<evidence type="ECO:0000259" key="1">
    <source>
        <dbReference type="Pfam" id="PF01208"/>
    </source>
</evidence>
<dbReference type="GO" id="GO:0005829">
    <property type="term" value="C:cytosol"/>
    <property type="evidence" value="ECO:0007669"/>
    <property type="project" value="TreeGrafter"/>
</dbReference>
<name>A0A4Y1ZI69_9BACL</name>
<accession>A0A4Y1ZI69</accession>